<reference evidence="3" key="1">
    <citation type="journal article" date="2011" name="MBio">
        <title>Novel metabolic attributes of the genus Cyanothece, comprising a group of unicellular nitrogen-fixing Cyanobacteria.</title>
        <authorList>
            <person name="Bandyopadhyay A."/>
            <person name="Elvitigala T."/>
            <person name="Welsh E."/>
            <person name="Stockel J."/>
            <person name="Liberton M."/>
            <person name="Min H."/>
            <person name="Sherman L.A."/>
            <person name="Pakrasi H.B."/>
        </authorList>
    </citation>
    <scope>NUCLEOTIDE SEQUENCE [LARGE SCALE GENOMIC DNA]</scope>
    <source>
        <strain evidence="3">PCC 7424</strain>
    </source>
</reference>
<dbReference type="HOGENOM" id="CLU_905266_0_0_3"/>
<dbReference type="KEGG" id="cyc:PCC7424_0322"/>
<dbReference type="eggNOG" id="ENOG502Z9NG">
    <property type="taxonomic scope" value="Bacteria"/>
</dbReference>
<protein>
    <submittedName>
        <fullName evidence="2">Uncharacterized protein</fullName>
    </submittedName>
</protein>
<dbReference type="RefSeq" id="WP_012597740.1">
    <property type="nucleotide sequence ID" value="NC_011729.1"/>
</dbReference>
<evidence type="ECO:0000256" key="1">
    <source>
        <dbReference type="SAM" id="Phobius"/>
    </source>
</evidence>
<keyword evidence="3" id="KW-1185">Reference proteome</keyword>
<evidence type="ECO:0000313" key="2">
    <source>
        <dbReference type="EMBL" id="ACK68790.1"/>
    </source>
</evidence>
<accession>B7KBW7</accession>
<organism evidence="2 3">
    <name type="scientific">Gloeothece citriformis (strain PCC 7424)</name>
    <name type="common">Cyanothece sp. (strain PCC 7424)</name>
    <dbReference type="NCBI Taxonomy" id="65393"/>
    <lineage>
        <taxon>Bacteria</taxon>
        <taxon>Bacillati</taxon>
        <taxon>Cyanobacteriota</taxon>
        <taxon>Cyanophyceae</taxon>
        <taxon>Oscillatoriophycideae</taxon>
        <taxon>Chroococcales</taxon>
        <taxon>Aphanothecaceae</taxon>
        <taxon>Gloeothece</taxon>
        <taxon>Gloeothece citriformis</taxon>
    </lineage>
</organism>
<keyword evidence="1" id="KW-0812">Transmembrane</keyword>
<dbReference type="EMBL" id="CP001291">
    <property type="protein sequence ID" value="ACK68790.1"/>
    <property type="molecule type" value="Genomic_DNA"/>
</dbReference>
<proteinExistence type="predicted"/>
<evidence type="ECO:0000313" key="3">
    <source>
        <dbReference type="Proteomes" id="UP000002384"/>
    </source>
</evidence>
<dbReference type="AlphaFoldDB" id="B7KBW7"/>
<keyword evidence="1" id="KW-0472">Membrane</keyword>
<sequence length="307" mass="35891">MMNFLEQQQTLAIFPLLAQFKKNIWLSGILFLGLGITDRMFSSFADGYLSGIELTHLFIVFFLCISWFCLKPEISWTDKTDDFLSESEESLRKFYPDENHLNVVKMRMLELKEQHLISQGYSLPFPYLCQIYHLLNLKHLESIHSFSLNNLKVSRVLHCQPTITGGIIKFKTMLEAPVNILRIWRQPAVEVELTLHTPFTVELSIPVYNDKRIIVFFNVVPVSKNEHKLFIDIYSNLGWYKPLLQFVLHTASCLTLFEDLPYLRTLTKRNLDRLVGLNSVLSHETQWLFKRFVDLYGTNLDQLQPAI</sequence>
<name>B7KBW7_GLOC7</name>
<dbReference type="Proteomes" id="UP000002384">
    <property type="component" value="Chromosome"/>
</dbReference>
<feature type="transmembrane region" description="Helical" evidence="1">
    <location>
        <begin position="24"/>
        <end position="42"/>
    </location>
</feature>
<keyword evidence="1" id="KW-1133">Transmembrane helix</keyword>
<feature type="transmembrane region" description="Helical" evidence="1">
    <location>
        <begin position="48"/>
        <end position="70"/>
    </location>
</feature>
<dbReference type="OrthoDB" id="507010at2"/>
<dbReference type="STRING" id="65393.PCC7424_0322"/>
<gene>
    <name evidence="2" type="ordered locus">PCC7424_0322</name>
</gene>